<organism evidence="1 2">
    <name type="scientific">Chthonomonas calidirosea (strain DSM 23976 / ICMP 18418 / T49)</name>
    <dbReference type="NCBI Taxonomy" id="1303518"/>
    <lineage>
        <taxon>Bacteria</taxon>
        <taxon>Bacillati</taxon>
        <taxon>Armatimonadota</taxon>
        <taxon>Chthonomonadia</taxon>
        <taxon>Chthonomonadales</taxon>
        <taxon>Chthonomonadaceae</taxon>
        <taxon>Chthonomonas</taxon>
    </lineage>
</organism>
<dbReference type="EMBL" id="HF951689">
    <property type="protein sequence ID" value="CCW35703.1"/>
    <property type="molecule type" value="Genomic_DNA"/>
</dbReference>
<dbReference type="KEGG" id="ccz:CCALI_01894"/>
<keyword evidence="2" id="KW-1185">Reference proteome</keyword>
<sequence length="225" mass="24648">MISFECTDGQVRLHHVALQLPQLPGILHVDEVTIELASARFELDQAGGLKPQLSADLISVVLVLSEVTLNSLLRDFTPPSAPVRELRIRLLSGKTIVDGKFLPAQKNLYLPFLSNLLVPFTAEVVPAIASTTQIRVELKSVRTGFALPEMAVQHIERLINELPLLSLHQLPFPVVLQDIRCEPGRLIVRAAVQFSWPFVTPSSPQVATAPFSLTSLPTPSDKANS</sequence>
<evidence type="ECO:0008006" key="3">
    <source>
        <dbReference type="Google" id="ProtNLM"/>
    </source>
</evidence>
<dbReference type="RefSeq" id="WP_016483228.1">
    <property type="nucleotide sequence ID" value="NC_021487.1"/>
</dbReference>
<dbReference type="HOGENOM" id="CLU_1228143_0_0_0"/>
<reference evidence="2" key="1">
    <citation type="submission" date="2013-03" db="EMBL/GenBank/DDBJ databases">
        <title>Genome sequence of Chthonomonas calidirosea, the first sequenced genome from the Armatimonadetes phylum (formally candidate division OP10).</title>
        <authorList>
            <person name="Lee K.C.Y."/>
            <person name="Morgan X.C."/>
            <person name="Dunfield P.F."/>
            <person name="Tamas I."/>
            <person name="Houghton K.M."/>
            <person name="Vyssotski M."/>
            <person name="Ryan J.L.J."/>
            <person name="Lagutin K."/>
            <person name="McDonald I.R."/>
            <person name="Stott M.B."/>
        </authorList>
    </citation>
    <scope>NUCLEOTIDE SEQUENCE [LARGE SCALE GENOMIC DNA]</scope>
    <source>
        <strain evidence="2">DSM 23976 / ICMP 18418 / T49</strain>
    </source>
</reference>
<proteinExistence type="predicted"/>
<evidence type="ECO:0000313" key="1">
    <source>
        <dbReference type="EMBL" id="CCW35703.1"/>
    </source>
</evidence>
<dbReference type="STRING" id="454171.CP488_02200"/>
<dbReference type="InParanoid" id="S0EVC2"/>
<gene>
    <name evidence="1" type="ORF">CCALI_01894</name>
</gene>
<protein>
    <recommendedName>
        <fullName evidence="3">DUF2993 domain-containing protein</fullName>
    </recommendedName>
</protein>
<dbReference type="PATRIC" id="fig|1303518.3.peg.1950"/>
<dbReference type="Proteomes" id="UP000014227">
    <property type="component" value="Chromosome I"/>
</dbReference>
<accession>S0EVC2</accession>
<dbReference type="Pfam" id="PF11209">
    <property type="entry name" value="LmeA"/>
    <property type="match status" value="1"/>
</dbReference>
<dbReference type="AlphaFoldDB" id="S0EVC2"/>
<evidence type="ECO:0000313" key="2">
    <source>
        <dbReference type="Proteomes" id="UP000014227"/>
    </source>
</evidence>
<name>S0EVC2_CHTCT</name>
<dbReference type="InterPro" id="IPR021373">
    <property type="entry name" value="DUF2993"/>
</dbReference>